<keyword evidence="9 11" id="KW-0520">NAD</keyword>
<evidence type="ECO:0000256" key="11">
    <source>
        <dbReference type="HAMAP-Rule" id="MF_01394"/>
    </source>
</evidence>
<keyword evidence="11" id="KW-0830">Ubiquinone</keyword>
<dbReference type="EMBL" id="CP023004">
    <property type="protein sequence ID" value="AWI10126.1"/>
    <property type="molecule type" value="Genomic_DNA"/>
</dbReference>
<dbReference type="GO" id="GO:0030964">
    <property type="term" value="C:NADH dehydrogenase complex"/>
    <property type="evidence" value="ECO:0007669"/>
    <property type="project" value="TreeGrafter"/>
</dbReference>
<comment type="function">
    <text evidence="11">NDH-1 shuttles electrons from NADH, via FMN and iron-sulfur (Fe-S) centers, to quinones in the respiratory chain. The immediate electron acceptor for the enzyme in this species is believed to be ubiquinone. Couples the redox reaction to proton translocation (for every two electrons transferred, four hydrogen ions are translocated across the cytoplasmic membrane), and thus conserves the redox energy in a proton gradient.</text>
</comment>
<dbReference type="EC" id="7.1.1.-" evidence="11"/>
<sequence>MSSAAYFPILVQICLAIALTAGVILTSQLLGQRARRNAIKDSPYECGVKSDGNPHTRFSVKFYVTVMLFILFDIEVVFLIPWAFIYRDFLANNIEIVAPILVFIGVIVLGLFYEVKKGALKWEK</sequence>
<dbReference type="Pfam" id="PF00507">
    <property type="entry name" value="Oxidored_q4"/>
    <property type="match status" value="1"/>
</dbReference>
<evidence type="ECO:0000256" key="10">
    <source>
        <dbReference type="ARBA" id="ARBA00023136"/>
    </source>
</evidence>
<dbReference type="GO" id="GO:0050136">
    <property type="term" value="F:NADH dehydrogenase (quinone) (non-electrogenic) activity"/>
    <property type="evidence" value="ECO:0007669"/>
    <property type="project" value="UniProtKB-UniRule"/>
</dbReference>
<name>A0A2U8E5L7_9BACT</name>
<dbReference type="GO" id="GO:0008137">
    <property type="term" value="F:NADH dehydrogenase (ubiquinone) activity"/>
    <property type="evidence" value="ECO:0007669"/>
    <property type="project" value="InterPro"/>
</dbReference>
<feature type="transmembrane region" description="Helical" evidence="11">
    <location>
        <begin position="62"/>
        <end position="84"/>
    </location>
</feature>
<protein>
    <recommendedName>
        <fullName evidence="11">NADH-quinone oxidoreductase subunit A</fullName>
        <ecNumber evidence="11">7.1.1.-</ecNumber>
    </recommendedName>
    <alternativeName>
        <fullName evidence="11">NADH dehydrogenase I subunit A</fullName>
    </alternativeName>
    <alternativeName>
        <fullName evidence="11">NDH-1 subunit A</fullName>
    </alternativeName>
    <alternativeName>
        <fullName evidence="11">NUO1</fullName>
    </alternativeName>
</protein>
<evidence type="ECO:0000256" key="7">
    <source>
        <dbReference type="ARBA" id="ARBA00022967"/>
    </source>
</evidence>
<dbReference type="KEGG" id="elut:CKA38_13435"/>
<reference evidence="13 14" key="1">
    <citation type="journal article" date="2018" name="Syst. Appl. Microbiol.">
        <title>Ereboglobus luteus gen. nov. sp. nov. from cockroach guts, and new insights into the oxygen relationship of the genera Opitutus and Didymococcus (Verrucomicrobia: Opitutaceae).</title>
        <authorList>
            <person name="Tegtmeier D."/>
            <person name="Belitz A."/>
            <person name="Radek R."/>
            <person name="Heimerl T."/>
            <person name="Brune A."/>
        </authorList>
    </citation>
    <scope>NUCLEOTIDE SEQUENCE [LARGE SCALE GENOMIC DNA]</scope>
    <source>
        <strain evidence="13 14">Ho45</strain>
    </source>
</reference>
<evidence type="ECO:0000256" key="1">
    <source>
        <dbReference type="ARBA" id="ARBA00004141"/>
    </source>
</evidence>
<dbReference type="PANTHER" id="PTHR11058">
    <property type="entry name" value="NADH-UBIQUINONE OXIDOREDUCTASE CHAIN 3"/>
    <property type="match status" value="1"/>
</dbReference>
<keyword evidence="14" id="KW-1185">Reference proteome</keyword>
<comment type="subcellular location">
    <subcellularLocation>
        <location evidence="11 12">Cell membrane</location>
        <topology evidence="11 12">Multi-pass membrane protein</topology>
    </subcellularLocation>
    <subcellularLocation>
        <location evidence="1">Membrane</location>
        <topology evidence="1">Multi-pass membrane protein</topology>
    </subcellularLocation>
</comment>
<evidence type="ECO:0000256" key="3">
    <source>
        <dbReference type="ARBA" id="ARBA00022448"/>
    </source>
</evidence>
<keyword evidence="4 11" id="KW-1003">Cell membrane</keyword>
<dbReference type="Gene3D" id="1.20.58.1610">
    <property type="entry name" value="NADH:ubiquinone/plastoquinone oxidoreductase, chain 3"/>
    <property type="match status" value="1"/>
</dbReference>
<evidence type="ECO:0000313" key="13">
    <source>
        <dbReference type="EMBL" id="AWI10126.1"/>
    </source>
</evidence>
<dbReference type="OrthoDB" id="9791970at2"/>
<keyword evidence="3 11" id="KW-0813">Transport</keyword>
<feature type="transmembrane region" description="Helical" evidence="11">
    <location>
        <begin position="96"/>
        <end position="115"/>
    </location>
</feature>
<comment type="similarity">
    <text evidence="2 11 12">Belongs to the complex I subunit 3 family.</text>
</comment>
<dbReference type="InterPro" id="IPR023043">
    <property type="entry name" value="NAD(P)H_OxRDtase_bac/plastid"/>
</dbReference>
<dbReference type="GO" id="GO:0048038">
    <property type="term" value="F:quinone binding"/>
    <property type="evidence" value="ECO:0007669"/>
    <property type="project" value="UniProtKB-KW"/>
</dbReference>
<keyword evidence="8 11" id="KW-1133">Transmembrane helix</keyword>
<proteinExistence type="inferred from homology"/>
<dbReference type="Proteomes" id="UP000244896">
    <property type="component" value="Chromosome"/>
</dbReference>
<evidence type="ECO:0000313" key="14">
    <source>
        <dbReference type="Proteomes" id="UP000244896"/>
    </source>
</evidence>
<organism evidence="13 14">
    <name type="scientific">Ereboglobus luteus</name>
    <dbReference type="NCBI Taxonomy" id="1796921"/>
    <lineage>
        <taxon>Bacteria</taxon>
        <taxon>Pseudomonadati</taxon>
        <taxon>Verrucomicrobiota</taxon>
        <taxon>Opitutia</taxon>
        <taxon>Opitutales</taxon>
        <taxon>Opitutaceae</taxon>
        <taxon>Ereboglobus</taxon>
    </lineage>
</organism>
<evidence type="ECO:0000256" key="8">
    <source>
        <dbReference type="ARBA" id="ARBA00022989"/>
    </source>
</evidence>
<keyword evidence="7 11" id="KW-1278">Translocase</keyword>
<evidence type="ECO:0000256" key="4">
    <source>
        <dbReference type="ARBA" id="ARBA00022475"/>
    </source>
</evidence>
<evidence type="ECO:0000256" key="12">
    <source>
        <dbReference type="RuleBase" id="RU003639"/>
    </source>
</evidence>
<evidence type="ECO:0000256" key="9">
    <source>
        <dbReference type="ARBA" id="ARBA00023027"/>
    </source>
</evidence>
<comment type="subunit">
    <text evidence="11">NDH-1 is composed of 14 different subunits. Subunits NuoA, H, J, K, L, M, N constitute the membrane sector of the complex.</text>
</comment>
<dbReference type="InterPro" id="IPR000440">
    <property type="entry name" value="NADH_UbQ/plastoQ_OxRdtase_su3"/>
</dbReference>
<dbReference type="InterPro" id="IPR038430">
    <property type="entry name" value="NDAH_ubi_oxred_su3_sf"/>
</dbReference>
<evidence type="ECO:0000256" key="6">
    <source>
        <dbReference type="ARBA" id="ARBA00022719"/>
    </source>
</evidence>
<evidence type="ECO:0000256" key="5">
    <source>
        <dbReference type="ARBA" id="ARBA00022692"/>
    </source>
</evidence>
<dbReference type="GO" id="GO:0005886">
    <property type="term" value="C:plasma membrane"/>
    <property type="evidence" value="ECO:0007669"/>
    <property type="project" value="UniProtKB-SubCell"/>
</dbReference>
<dbReference type="PANTHER" id="PTHR11058:SF22">
    <property type="entry name" value="NADH-QUINONE OXIDOREDUCTASE SUBUNIT A"/>
    <property type="match status" value="1"/>
</dbReference>
<dbReference type="HAMAP" id="MF_01394">
    <property type="entry name" value="NDH1_NuoA"/>
    <property type="match status" value="1"/>
</dbReference>
<accession>A0A2U8E5L7</accession>
<feature type="transmembrane region" description="Helical" evidence="11">
    <location>
        <begin position="6"/>
        <end position="30"/>
    </location>
</feature>
<keyword evidence="6 11" id="KW-0874">Quinone</keyword>
<comment type="catalytic activity">
    <reaction evidence="11 12">
        <text>a quinone + NADH + 5 H(+)(in) = a quinol + NAD(+) + 4 H(+)(out)</text>
        <dbReference type="Rhea" id="RHEA:57888"/>
        <dbReference type="ChEBI" id="CHEBI:15378"/>
        <dbReference type="ChEBI" id="CHEBI:24646"/>
        <dbReference type="ChEBI" id="CHEBI:57540"/>
        <dbReference type="ChEBI" id="CHEBI:57945"/>
        <dbReference type="ChEBI" id="CHEBI:132124"/>
    </reaction>
</comment>
<evidence type="ECO:0000256" key="2">
    <source>
        <dbReference type="ARBA" id="ARBA00008472"/>
    </source>
</evidence>
<dbReference type="AlphaFoldDB" id="A0A2U8E5L7"/>
<gene>
    <name evidence="11" type="primary">nuoA</name>
    <name evidence="13" type="ORF">CKA38_13435</name>
</gene>
<dbReference type="RefSeq" id="WP_108825976.1">
    <property type="nucleotide sequence ID" value="NZ_CP023004.1"/>
</dbReference>
<keyword evidence="10 11" id="KW-0472">Membrane</keyword>
<keyword evidence="5 11" id="KW-0812">Transmembrane</keyword>